<gene>
    <name evidence="2" type="ORF">K466DRAFT_59949</name>
</gene>
<evidence type="ECO:0000313" key="2">
    <source>
        <dbReference type="EMBL" id="TFK93814.1"/>
    </source>
</evidence>
<dbReference type="AlphaFoldDB" id="A0A5C3PVD7"/>
<dbReference type="InParanoid" id="A0A5C3PVD7"/>
<keyword evidence="3" id="KW-1185">Reference proteome</keyword>
<evidence type="ECO:0000256" key="1">
    <source>
        <dbReference type="SAM" id="MobiDB-lite"/>
    </source>
</evidence>
<dbReference type="EMBL" id="ML210976">
    <property type="protein sequence ID" value="TFK93814.1"/>
    <property type="molecule type" value="Genomic_DNA"/>
</dbReference>
<feature type="region of interest" description="Disordered" evidence="1">
    <location>
        <begin position="72"/>
        <end position="98"/>
    </location>
</feature>
<evidence type="ECO:0000313" key="3">
    <source>
        <dbReference type="Proteomes" id="UP000308197"/>
    </source>
</evidence>
<sequence length="153" mass="15784">MVVVVAQLSTASGPEAEFSALLAHRSSCATSLHLCTSIGPLPTGDNATYPCSSMFESSSSYVDPAECWAGTCASRSSSDTSTTARSAPPPNTSTQPSLSTVLLHRSPTQPSPLTSTLHALALLRASELGFATTGLTDCSGRRVPNPDQGNSRN</sequence>
<feature type="region of interest" description="Disordered" evidence="1">
    <location>
        <begin position="134"/>
        <end position="153"/>
    </location>
</feature>
<proteinExistence type="predicted"/>
<dbReference type="Proteomes" id="UP000308197">
    <property type="component" value="Unassembled WGS sequence"/>
</dbReference>
<name>A0A5C3PVD7_9APHY</name>
<feature type="compositionally biased region" description="Low complexity" evidence="1">
    <location>
        <begin position="72"/>
        <end position="86"/>
    </location>
</feature>
<organism evidence="2 3">
    <name type="scientific">Polyporus arcularius HHB13444</name>
    <dbReference type="NCBI Taxonomy" id="1314778"/>
    <lineage>
        <taxon>Eukaryota</taxon>
        <taxon>Fungi</taxon>
        <taxon>Dikarya</taxon>
        <taxon>Basidiomycota</taxon>
        <taxon>Agaricomycotina</taxon>
        <taxon>Agaricomycetes</taxon>
        <taxon>Polyporales</taxon>
        <taxon>Polyporaceae</taxon>
        <taxon>Polyporus</taxon>
    </lineage>
</organism>
<reference evidence="2 3" key="1">
    <citation type="journal article" date="2019" name="Nat. Ecol. Evol.">
        <title>Megaphylogeny resolves global patterns of mushroom evolution.</title>
        <authorList>
            <person name="Varga T."/>
            <person name="Krizsan K."/>
            <person name="Foldi C."/>
            <person name="Dima B."/>
            <person name="Sanchez-Garcia M."/>
            <person name="Sanchez-Ramirez S."/>
            <person name="Szollosi G.J."/>
            <person name="Szarkandi J.G."/>
            <person name="Papp V."/>
            <person name="Albert L."/>
            <person name="Andreopoulos W."/>
            <person name="Angelini C."/>
            <person name="Antonin V."/>
            <person name="Barry K.W."/>
            <person name="Bougher N.L."/>
            <person name="Buchanan P."/>
            <person name="Buyck B."/>
            <person name="Bense V."/>
            <person name="Catcheside P."/>
            <person name="Chovatia M."/>
            <person name="Cooper J."/>
            <person name="Damon W."/>
            <person name="Desjardin D."/>
            <person name="Finy P."/>
            <person name="Geml J."/>
            <person name="Haridas S."/>
            <person name="Hughes K."/>
            <person name="Justo A."/>
            <person name="Karasinski D."/>
            <person name="Kautmanova I."/>
            <person name="Kiss B."/>
            <person name="Kocsube S."/>
            <person name="Kotiranta H."/>
            <person name="LaButti K.M."/>
            <person name="Lechner B.E."/>
            <person name="Liimatainen K."/>
            <person name="Lipzen A."/>
            <person name="Lukacs Z."/>
            <person name="Mihaltcheva S."/>
            <person name="Morgado L.N."/>
            <person name="Niskanen T."/>
            <person name="Noordeloos M.E."/>
            <person name="Ohm R.A."/>
            <person name="Ortiz-Santana B."/>
            <person name="Ovrebo C."/>
            <person name="Racz N."/>
            <person name="Riley R."/>
            <person name="Savchenko A."/>
            <person name="Shiryaev A."/>
            <person name="Soop K."/>
            <person name="Spirin V."/>
            <person name="Szebenyi C."/>
            <person name="Tomsovsky M."/>
            <person name="Tulloss R.E."/>
            <person name="Uehling J."/>
            <person name="Grigoriev I.V."/>
            <person name="Vagvolgyi C."/>
            <person name="Papp T."/>
            <person name="Martin F.M."/>
            <person name="Miettinen O."/>
            <person name="Hibbett D.S."/>
            <person name="Nagy L.G."/>
        </authorList>
    </citation>
    <scope>NUCLEOTIDE SEQUENCE [LARGE SCALE GENOMIC DNA]</scope>
    <source>
        <strain evidence="2 3">HHB13444</strain>
    </source>
</reference>
<accession>A0A5C3PVD7</accession>
<protein>
    <submittedName>
        <fullName evidence="2">Uncharacterized protein</fullName>
    </submittedName>
</protein>